<accession>A0ABT7M020</accession>
<dbReference type="EC" id="2.4.-.-" evidence="3"/>
<dbReference type="Pfam" id="PF00534">
    <property type="entry name" value="Glycos_transf_1"/>
    <property type="match status" value="1"/>
</dbReference>
<dbReference type="Pfam" id="PF13439">
    <property type="entry name" value="Glyco_transf_4"/>
    <property type="match status" value="1"/>
</dbReference>
<dbReference type="CDD" id="cd03801">
    <property type="entry name" value="GT4_PimA-like"/>
    <property type="match status" value="1"/>
</dbReference>
<keyword evidence="4" id="KW-1185">Reference proteome</keyword>
<reference evidence="3 4" key="1">
    <citation type="submission" date="2023-06" db="EMBL/GenBank/DDBJ databases">
        <title>Whole genome sequence of Oscillatoria calcuttensis NRMC-F 0142.</title>
        <authorList>
            <person name="Shakena Fathima T."/>
            <person name="Muralitharan G."/>
            <person name="Thajuddin N."/>
        </authorList>
    </citation>
    <scope>NUCLEOTIDE SEQUENCE [LARGE SCALE GENOMIC DNA]</scope>
    <source>
        <strain evidence="3 4">NRMC-F 0142</strain>
    </source>
</reference>
<proteinExistence type="predicted"/>
<evidence type="ECO:0000313" key="4">
    <source>
        <dbReference type="Proteomes" id="UP001230986"/>
    </source>
</evidence>
<dbReference type="GO" id="GO:0016757">
    <property type="term" value="F:glycosyltransferase activity"/>
    <property type="evidence" value="ECO:0007669"/>
    <property type="project" value="UniProtKB-KW"/>
</dbReference>
<dbReference type="Gene3D" id="3.40.50.2000">
    <property type="entry name" value="Glycogen Phosphorylase B"/>
    <property type="match status" value="2"/>
</dbReference>
<evidence type="ECO:0000259" key="1">
    <source>
        <dbReference type="Pfam" id="PF00534"/>
    </source>
</evidence>
<keyword evidence="3" id="KW-0328">Glycosyltransferase</keyword>
<protein>
    <submittedName>
        <fullName evidence="3">Glycosyltransferase family 4 protein</fullName>
        <ecNumber evidence="3">2.4.-.-</ecNumber>
    </submittedName>
</protein>
<gene>
    <name evidence="3" type="ORF">QQ055_09115</name>
</gene>
<dbReference type="InterPro" id="IPR028098">
    <property type="entry name" value="Glyco_trans_4-like_N"/>
</dbReference>
<dbReference type="InterPro" id="IPR050194">
    <property type="entry name" value="Glycosyltransferase_grp1"/>
</dbReference>
<dbReference type="PANTHER" id="PTHR45947">
    <property type="entry name" value="SULFOQUINOVOSYL TRANSFERASE SQD2"/>
    <property type="match status" value="1"/>
</dbReference>
<dbReference type="EMBL" id="JASVEJ010000035">
    <property type="protein sequence ID" value="MDL5057610.1"/>
    <property type="molecule type" value="Genomic_DNA"/>
</dbReference>
<dbReference type="RefSeq" id="WP_284477126.1">
    <property type="nucleotide sequence ID" value="NZ_JASVEJ010000035.1"/>
</dbReference>
<feature type="domain" description="Glycosyl transferase family 1" evidence="1">
    <location>
        <begin position="212"/>
        <end position="365"/>
    </location>
</feature>
<dbReference type="Proteomes" id="UP001230986">
    <property type="component" value="Unassembled WGS sequence"/>
</dbReference>
<dbReference type="SUPFAM" id="SSF53756">
    <property type="entry name" value="UDP-Glycosyltransferase/glycogen phosphorylase"/>
    <property type="match status" value="1"/>
</dbReference>
<dbReference type="PANTHER" id="PTHR45947:SF13">
    <property type="entry name" value="TRANSFERASE"/>
    <property type="match status" value="1"/>
</dbReference>
<evidence type="ECO:0000259" key="2">
    <source>
        <dbReference type="Pfam" id="PF13439"/>
    </source>
</evidence>
<keyword evidence="3" id="KW-0808">Transferase</keyword>
<sequence>MKILILHNRYQYAGGEEAVVQAEKVLLEAKGDEVRLIETTNDEIQGVGGKAKAAVSAIYSHSAKRRVGEEIQWFLPDVLHVHNFFPLLSPSVYDAACEAQIPVVQTLHNYRLGCPNALLFREGRVCEECLGKAIPWPGVKYGCYRGSRSQSAVTATMLAAHTLRQTWQNRVTRYIVLTQFQKNKMIQAGLPPAKLQVKPNFVALSVQDTLQRQPFALYVGRLSIEKGVQILIQAYQCRNLQFPLKIVGTGPLLEDLQNQVKAANLQDCIEFLGWQEKSTVLHLMQSAQFLVFPSIWYEPFGLSIIEAFACSLPVIVSRLGSLGEIVENQVTGLHFEAGNATDLASKLEWAVAHPQALREMGRRGNQVYARSYTPDANYEQLLAIYQQAIQVAKTRSCLPGA</sequence>
<evidence type="ECO:0000313" key="3">
    <source>
        <dbReference type="EMBL" id="MDL5057610.1"/>
    </source>
</evidence>
<dbReference type="InterPro" id="IPR001296">
    <property type="entry name" value="Glyco_trans_1"/>
</dbReference>
<feature type="domain" description="Glycosyltransferase subfamily 4-like N-terminal" evidence="2">
    <location>
        <begin position="55"/>
        <end position="204"/>
    </location>
</feature>
<name>A0ABT7M020_9CYAN</name>
<organism evidence="3 4">
    <name type="scientific">Geitlerinema calcuttense NRMC-F 0142</name>
    <dbReference type="NCBI Taxonomy" id="2922238"/>
    <lineage>
        <taxon>Bacteria</taxon>
        <taxon>Bacillati</taxon>
        <taxon>Cyanobacteriota</taxon>
        <taxon>Cyanophyceae</taxon>
        <taxon>Geitlerinematales</taxon>
        <taxon>Geitlerinemataceae</taxon>
        <taxon>Geitlerinema</taxon>
    </lineage>
</organism>
<comment type="caution">
    <text evidence="3">The sequence shown here is derived from an EMBL/GenBank/DDBJ whole genome shotgun (WGS) entry which is preliminary data.</text>
</comment>